<comment type="caution">
    <text evidence="2">The sequence shown here is derived from an EMBL/GenBank/DDBJ whole genome shotgun (WGS) entry which is preliminary data.</text>
</comment>
<proteinExistence type="predicted"/>
<gene>
    <name evidence="2" type="ORF">TRIATDRAFT_310752</name>
</gene>
<feature type="compositionally biased region" description="Low complexity" evidence="1">
    <location>
        <begin position="109"/>
        <end position="120"/>
    </location>
</feature>
<organism evidence="2 3">
    <name type="scientific">Hypocrea atroviridis (strain ATCC 20476 / IMI 206040)</name>
    <name type="common">Trichoderma atroviride</name>
    <dbReference type="NCBI Taxonomy" id="452589"/>
    <lineage>
        <taxon>Eukaryota</taxon>
        <taxon>Fungi</taxon>
        <taxon>Dikarya</taxon>
        <taxon>Ascomycota</taxon>
        <taxon>Pezizomycotina</taxon>
        <taxon>Sordariomycetes</taxon>
        <taxon>Hypocreomycetidae</taxon>
        <taxon>Hypocreales</taxon>
        <taxon>Hypocreaceae</taxon>
        <taxon>Trichoderma</taxon>
    </lineage>
</organism>
<reference evidence="2 3" key="1">
    <citation type="journal article" date="2011" name="Genome Biol.">
        <title>Comparative genome sequence analysis underscores mycoparasitism as the ancestral life style of Trichoderma.</title>
        <authorList>
            <person name="Kubicek C.P."/>
            <person name="Herrera-Estrella A."/>
            <person name="Seidl-Seiboth V."/>
            <person name="Martinez D.A."/>
            <person name="Druzhinina I.S."/>
            <person name="Thon M."/>
            <person name="Zeilinger S."/>
            <person name="Casas-Flores S."/>
            <person name="Horwitz B.A."/>
            <person name="Mukherjee P.K."/>
            <person name="Mukherjee M."/>
            <person name="Kredics L."/>
            <person name="Alcaraz L.D."/>
            <person name="Aerts A."/>
            <person name="Antal Z."/>
            <person name="Atanasova L."/>
            <person name="Cervantes-Badillo M.G."/>
            <person name="Challacombe J."/>
            <person name="Chertkov O."/>
            <person name="McCluskey K."/>
            <person name="Coulpier F."/>
            <person name="Deshpande N."/>
            <person name="von Doehren H."/>
            <person name="Ebbole D.J."/>
            <person name="Esquivel-Naranjo E.U."/>
            <person name="Fekete E."/>
            <person name="Flipphi M."/>
            <person name="Glaser F."/>
            <person name="Gomez-Rodriguez E.Y."/>
            <person name="Gruber S."/>
            <person name="Han C."/>
            <person name="Henrissat B."/>
            <person name="Hermosa R."/>
            <person name="Hernandez-Onate M."/>
            <person name="Karaffa L."/>
            <person name="Kosti I."/>
            <person name="Le Crom S."/>
            <person name="Lindquist E."/>
            <person name="Lucas S."/>
            <person name="Luebeck M."/>
            <person name="Luebeck P.S."/>
            <person name="Margeot A."/>
            <person name="Metz B."/>
            <person name="Misra M."/>
            <person name="Nevalainen H."/>
            <person name="Omann M."/>
            <person name="Packer N."/>
            <person name="Perrone G."/>
            <person name="Uresti-Rivera E.E."/>
            <person name="Salamov A."/>
            <person name="Schmoll M."/>
            <person name="Seiboth B."/>
            <person name="Shapiro H."/>
            <person name="Sukno S."/>
            <person name="Tamayo-Ramos J.A."/>
            <person name="Tisch D."/>
            <person name="Wiest A."/>
            <person name="Wilkinson H.H."/>
            <person name="Zhang M."/>
            <person name="Coutinho P.M."/>
            <person name="Kenerley C.M."/>
            <person name="Monte E."/>
            <person name="Baker S.E."/>
            <person name="Grigoriev I.V."/>
        </authorList>
    </citation>
    <scope>NUCLEOTIDE SEQUENCE [LARGE SCALE GENOMIC DNA]</scope>
    <source>
        <strain evidence="3">ATCC 20476 / IMI 206040</strain>
    </source>
</reference>
<dbReference type="AlphaFoldDB" id="G9P0P9"/>
<feature type="region of interest" description="Disordered" evidence="1">
    <location>
        <begin position="1"/>
        <end position="62"/>
    </location>
</feature>
<protein>
    <submittedName>
        <fullName evidence="2">Uncharacterized protein</fullName>
    </submittedName>
</protein>
<feature type="region of interest" description="Disordered" evidence="1">
    <location>
        <begin position="89"/>
        <end position="145"/>
    </location>
</feature>
<sequence>MDGQWMVDEDVGKLPRQLQQKPRPSVRQKPQRLDPGALSAPLSFRHALSPGPGLDSPVPYRRPARTDIAKTWGPRIRTMADSLVFASNAQCSSGSSSSGGGNMSFRASTFTSTPKRTTTLRPRRPPNLCHPSSGFDLQVQAAKDG</sequence>
<dbReference type="HOGENOM" id="CLU_1787116_0_0_1"/>
<dbReference type="Proteomes" id="UP000005426">
    <property type="component" value="Unassembled WGS sequence"/>
</dbReference>
<evidence type="ECO:0000256" key="1">
    <source>
        <dbReference type="SAM" id="MobiDB-lite"/>
    </source>
</evidence>
<accession>G9P0P9</accession>
<evidence type="ECO:0000313" key="2">
    <source>
        <dbReference type="EMBL" id="EHK43200.1"/>
    </source>
</evidence>
<keyword evidence="3" id="KW-1185">Reference proteome</keyword>
<dbReference type="RefSeq" id="XP_013941417.1">
    <property type="nucleotide sequence ID" value="XM_014085942.1"/>
</dbReference>
<dbReference type="EMBL" id="ABDG02000026">
    <property type="protein sequence ID" value="EHK43200.1"/>
    <property type="molecule type" value="Genomic_DNA"/>
</dbReference>
<dbReference type="KEGG" id="tatv:25782847"/>
<name>G9P0P9_HYPAI</name>
<evidence type="ECO:0000313" key="3">
    <source>
        <dbReference type="Proteomes" id="UP000005426"/>
    </source>
</evidence>
<dbReference type="GeneID" id="25782847"/>